<organism evidence="1">
    <name type="scientific">Siphoviridae sp. ctOSJ35</name>
    <dbReference type="NCBI Taxonomy" id="2825479"/>
    <lineage>
        <taxon>Viruses</taxon>
        <taxon>Duplodnaviria</taxon>
        <taxon>Heunggongvirae</taxon>
        <taxon>Uroviricota</taxon>
        <taxon>Caudoviricetes</taxon>
    </lineage>
</organism>
<sequence>MATVGTPRNFVVQQIFEFLLQDTTDKSIIGYLKHCKTSTLENTVEMVYPSGGRGNVYIGRGFSHSRRATLNVESATWNTEIIAAQNGTDVVTGETTYTKYIQIDLKDATYSYDLPVPAVKEPGQTLYIGTIYGTQSDGDYVKVLTEDESASEGKFAYTKEVTETSPAPAKITLAENDVKNMIETLGCTKLSMAYTVKSTATAQRIEIKNGTMPDTVLVTAYGLVADICDGKLYPCVIHGMAQIDGNWTWELTADGDPAVQNISMEFVSGCASDDLYTITIDTDEE</sequence>
<protein>
    <submittedName>
        <fullName evidence="1">Structural protein</fullName>
    </submittedName>
</protein>
<name>A0A8S5PKC4_9CAUD</name>
<reference evidence="1" key="1">
    <citation type="journal article" date="2021" name="Proc. Natl. Acad. Sci. U.S.A.">
        <title>A Catalog of Tens of Thousands of Viruses from Human Metagenomes Reveals Hidden Associations with Chronic Diseases.</title>
        <authorList>
            <person name="Tisza M.J."/>
            <person name="Buck C.B."/>
        </authorList>
    </citation>
    <scope>NUCLEOTIDE SEQUENCE</scope>
    <source>
        <strain evidence="1">CtOSJ35</strain>
    </source>
</reference>
<dbReference type="EMBL" id="BK015447">
    <property type="protein sequence ID" value="DAE07200.1"/>
    <property type="molecule type" value="Genomic_DNA"/>
</dbReference>
<proteinExistence type="predicted"/>
<evidence type="ECO:0000313" key="1">
    <source>
        <dbReference type="EMBL" id="DAE07200.1"/>
    </source>
</evidence>
<accession>A0A8S5PKC4</accession>